<accession>A0A2H0N2X0</accession>
<dbReference type="GO" id="GO:0005737">
    <property type="term" value="C:cytoplasm"/>
    <property type="evidence" value="ECO:0007669"/>
    <property type="project" value="TreeGrafter"/>
</dbReference>
<keyword evidence="3 4" id="KW-0067">ATP-binding</keyword>
<dbReference type="GO" id="GO:0009432">
    <property type="term" value="P:SOS response"/>
    <property type="evidence" value="ECO:0007669"/>
    <property type="project" value="TreeGrafter"/>
</dbReference>
<dbReference type="Gene3D" id="3.30.1490.20">
    <property type="entry name" value="ATP-grasp fold, A domain"/>
    <property type="match status" value="1"/>
</dbReference>
<evidence type="ECO:0000256" key="2">
    <source>
        <dbReference type="ARBA" id="ARBA00022741"/>
    </source>
</evidence>
<keyword evidence="1" id="KW-0479">Metal-binding</keyword>
<dbReference type="InterPro" id="IPR013815">
    <property type="entry name" value="ATP_grasp_subdomain_1"/>
</dbReference>
<dbReference type="InterPro" id="IPR011761">
    <property type="entry name" value="ATP-grasp"/>
</dbReference>
<reference evidence="6 7" key="1">
    <citation type="submission" date="2017-09" db="EMBL/GenBank/DDBJ databases">
        <title>Depth-based differentiation of microbial function through sediment-hosted aquifers and enrichment of novel symbionts in the deep terrestrial subsurface.</title>
        <authorList>
            <person name="Probst A.J."/>
            <person name="Ladd B."/>
            <person name="Jarett J.K."/>
            <person name="Geller-Mcgrath D.E."/>
            <person name="Sieber C.M."/>
            <person name="Emerson J.B."/>
            <person name="Anantharaman K."/>
            <person name="Thomas B.C."/>
            <person name="Malmstrom R."/>
            <person name="Stieglmeier M."/>
            <person name="Klingl A."/>
            <person name="Woyke T."/>
            <person name="Ryan C.M."/>
            <person name="Banfield J.F."/>
        </authorList>
    </citation>
    <scope>NUCLEOTIDE SEQUENCE [LARGE SCALE GENOMIC DNA]</scope>
    <source>
        <strain evidence="6">CG11_big_fil_rev_8_21_14_0_20_43_7</strain>
    </source>
</reference>
<evidence type="ECO:0000313" key="7">
    <source>
        <dbReference type="Proteomes" id="UP000229782"/>
    </source>
</evidence>
<dbReference type="Pfam" id="PF08443">
    <property type="entry name" value="RimK"/>
    <property type="match status" value="1"/>
</dbReference>
<dbReference type="GO" id="GO:0046872">
    <property type="term" value="F:metal ion binding"/>
    <property type="evidence" value="ECO:0007669"/>
    <property type="project" value="UniProtKB-KW"/>
</dbReference>
<dbReference type="Proteomes" id="UP000229782">
    <property type="component" value="Unassembled WGS sequence"/>
</dbReference>
<dbReference type="NCBIfam" id="TIGR00768">
    <property type="entry name" value="rimK_fam"/>
    <property type="match status" value="1"/>
</dbReference>
<dbReference type="InterPro" id="IPR004666">
    <property type="entry name" value="Rp_bS6_RimK/Lys_biosynth_LsyX"/>
</dbReference>
<dbReference type="InterPro" id="IPR013651">
    <property type="entry name" value="ATP-grasp_RimK-type"/>
</dbReference>
<evidence type="ECO:0000313" key="6">
    <source>
        <dbReference type="EMBL" id="PIR03257.1"/>
    </source>
</evidence>
<keyword evidence="2 4" id="KW-0547">Nucleotide-binding</keyword>
<gene>
    <name evidence="6" type="ORF">COV60_01265</name>
</gene>
<evidence type="ECO:0000256" key="4">
    <source>
        <dbReference type="PROSITE-ProRule" id="PRU00409"/>
    </source>
</evidence>
<dbReference type="EMBL" id="PCWM01000023">
    <property type="protein sequence ID" value="PIR03257.1"/>
    <property type="molecule type" value="Genomic_DNA"/>
</dbReference>
<dbReference type="AlphaFoldDB" id="A0A2H0N2X0"/>
<evidence type="ECO:0000256" key="3">
    <source>
        <dbReference type="ARBA" id="ARBA00022840"/>
    </source>
</evidence>
<dbReference type="GO" id="GO:0018169">
    <property type="term" value="F:ribosomal S6-glutamic acid ligase activity"/>
    <property type="evidence" value="ECO:0007669"/>
    <property type="project" value="TreeGrafter"/>
</dbReference>
<keyword evidence="6" id="KW-0436">Ligase</keyword>
<protein>
    <submittedName>
        <fullName evidence="6">30S ribosomal protein S6--L-glutamate ligase</fullName>
    </submittedName>
</protein>
<comment type="caution">
    <text evidence="6">The sequence shown here is derived from an EMBL/GenBank/DDBJ whole genome shotgun (WGS) entry which is preliminary data.</text>
</comment>
<dbReference type="PROSITE" id="PS50975">
    <property type="entry name" value="ATP_GRASP"/>
    <property type="match status" value="1"/>
</dbReference>
<name>A0A2H0N2X0_9BACT</name>
<feature type="domain" description="ATP-grasp" evidence="5">
    <location>
        <begin position="21"/>
        <end position="175"/>
    </location>
</feature>
<feature type="non-terminal residue" evidence="6">
    <location>
        <position position="1"/>
    </location>
</feature>
<keyword evidence="6" id="KW-0689">Ribosomal protein</keyword>
<dbReference type="Gene3D" id="3.30.470.20">
    <property type="entry name" value="ATP-grasp fold, B domain"/>
    <property type="match status" value="1"/>
</dbReference>
<proteinExistence type="predicted"/>
<dbReference type="GO" id="GO:0005840">
    <property type="term" value="C:ribosome"/>
    <property type="evidence" value="ECO:0007669"/>
    <property type="project" value="UniProtKB-KW"/>
</dbReference>
<dbReference type="SUPFAM" id="SSF56059">
    <property type="entry name" value="Glutathione synthetase ATP-binding domain-like"/>
    <property type="match status" value="1"/>
</dbReference>
<organism evidence="6 7">
    <name type="scientific">Candidatus Magasanikbacteria bacterium CG11_big_fil_rev_8_21_14_0_20_43_7</name>
    <dbReference type="NCBI Taxonomy" id="1974654"/>
    <lineage>
        <taxon>Bacteria</taxon>
        <taxon>Candidatus Magasanikiibacteriota</taxon>
    </lineage>
</organism>
<dbReference type="PANTHER" id="PTHR21621:SF0">
    <property type="entry name" value="BETA-CITRYLGLUTAMATE SYNTHASE B-RELATED"/>
    <property type="match status" value="1"/>
</dbReference>
<dbReference type="GO" id="GO:0005524">
    <property type="term" value="F:ATP binding"/>
    <property type="evidence" value="ECO:0007669"/>
    <property type="project" value="UniProtKB-UniRule"/>
</dbReference>
<dbReference type="PANTHER" id="PTHR21621">
    <property type="entry name" value="RIBOSOMAL PROTEIN S6 MODIFICATION PROTEIN"/>
    <property type="match status" value="1"/>
</dbReference>
<sequence length="184" mass="20091">KTYVVRSAEFVPEIMKDIGKYPVILKAATGAKGIGVSIVESQRALRSLIEMMMDQEDAHPLIVQEYIKESRGKDVRVFIVNGHIVAAMERIATRKGEFRSNFSIGGRVKIASLTSEEKKLSLKSARACGLDFAGVDLIRSKNGPKILEVNSNPGLKGITEATGIDVAGKIIELALLKVIKKKKQ</sequence>
<keyword evidence="6" id="KW-0687">Ribonucleoprotein</keyword>
<evidence type="ECO:0000256" key="1">
    <source>
        <dbReference type="ARBA" id="ARBA00022723"/>
    </source>
</evidence>
<evidence type="ECO:0000259" key="5">
    <source>
        <dbReference type="PROSITE" id="PS50975"/>
    </source>
</evidence>